<evidence type="ECO:0000313" key="2">
    <source>
        <dbReference type="EMBL" id="PIL33180.1"/>
    </source>
</evidence>
<evidence type="ECO:0000313" key="3">
    <source>
        <dbReference type="Proteomes" id="UP000230002"/>
    </source>
</evidence>
<feature type="region of interest" description="Disordered" evidence="1">
    <location>
        <begin position="103"/>
        <end position="140"/>
    </location>
</feature>
<keyword evidence="3" id="KW-1185">Reference proteome</keyword>
<reference evidence="2 3" key="1">
    <citation type="journal article" date="2015" name="Sci. Rep.">
        <title>Chromosome-level genome map provides insights into diverse defense mechanisms in the medicinal fungus Ganoderma sinense.</title>
        <authorList>
            <person name="Zhu Y."/>
            <person name="Xu J."/>
            <person name="Sun C."/>
            <person name="Zhou S."/>
            <person name="Xu H."/>
            <person name="Nelson D.R."/>
            <person name="Qian J."/>
            <person name="Song J."/>
            <person name="Luo H."/>
            <person name="Xiang L."/>
            <person name="Li Y."/>
            <person name="Xu Z."/>
            <person name="Ji A."/>
            <person name="Wang L."/>
            <person name="Lu S."/>
            <person name="Hayward A."/>
            <person name="Sun W."/>
            <person name="Li X."/>
            <person name="Schwartz D.C."/>
            <person name="Wang Y."/>
            <person name="Chen S."/>
        </authorList>
    </citation>
    <scope>NUCLEOTIDE SEQUENCE [LARGE SCALE GENOMIC DNA]</scope>
    <source>
        <strain evidence="2 3">ZZ0214-1</strain>
    </source>
</reference>
<proteinExistence type="predicted"/>
<name>A0A2G8SHD6_9APHY</name>
<dbReference type="Proteomes" id="UP000230002">
    <property type="component" value="Unassembled WGS sequence"/>
</dbReference>
<feature type="compositionally biased region" description="Basic and acidic residues" evidence="1">
    <location>
        <begin position="131"/>
        <end position="140"/>
    </location>
</feature>
<comment type="caution">
    <text evidence="2">The sequence shown here is derived from an EMBL/GenBank/DDBJ whole genome shotgun (WGS) entry which is preliminary data.</text>
</comment>
<gene>
    <name evidence="2" type="ORF">GSI_04630</name>
</gene>
<evidence type="ECO:0000256" key="1">
    <source>
        <dbReference type="SAM" id="MobiDB-lite"/>
    </source>
</evidence>
<accession>A0A2G8SHD6</accession>
<dbReference type="EMBL" id="AYKW01000008">
    <property type="protein sequence ID" value="PIL33180.1"/>
    <property type="molecule type" value="Genomic_DNA"/>
</dbReference>
<feature type="region of interest" description="Disordered" evidence="1">
    <location>
        <begin position="1"/>
        <end position="24"/>
    </location>
</feature>
<feature type="compositionally biased region" description="Low complexity" evidence="1">
    <location>
        <begin position="103"/>
        <end position="114"/>
    </location>
</feature>
<sequence length="140" mass="15223">MPVHCSTNRAATTPSRTSESHSSRLVELRSRISEDLTSNRKARLQWSPKGYARHVIIRGRKILKAADIRARAVWQPQRRPGRPAGDGASALVVDVDLPGALLNNTPPPAAAETIEGAEDSEAVWSSEVEGEASKIDEFTD</sequence>
<protein>
    <submittedName>
        <fullName evidence="2">Uncharacterized protein</fullName>
    </submittedName>
</protein>
<organism evidence="2 3">
    <name type="scientific">Ganoderma sinense ZZ0214-1</name>
    <dbReference type="NCBI Taxonomy" id="1077348"/>
    <lineage>
        <taxon>Eukaryota</taxon>
        <taxon>Fungi</taxon>
        <taxon>Dikarya</taxon>
        <taxon>Basidiomycota</taxon>
        <taxon>Agaricomycotina</taxon>
        <taxon>Agaricomycetes</taxon>
        <taxon>Polyporales</taxon>
        <taxon>Polyporaceae</taxon>
        <taxon>Ganoderma</taxon>
    </lineage>
</organism>
<feature type="compositionally biased region" description="Polar residues" evidence="1">
    <location>
        <begin position="1"/>
        <end position="17"/>
    </location>
</feature>
<dbReference type="OrthoDB" id="2750857at2759"/>
<dbReference type="AlphaFoldDB" id="A0A2G8SHD6"/>